<dbReference type="Proteomes" id="UP000266723">
    <property type="component" value="Unassembled WGS sequence"/>
</dbReference>
<evidence type="ECO:0000313" key="1">
    <source>
        <dbReference type="EMBL" id="KAF3568903.1"/>
    </source>
</evidence>
<proteinExistence type="predicted"/>
<gene>
    <name evidence="1" type="ORF">DY000_02013562</name>
</gene>
<reference evidence="1 2" key="1">
    <citation type="journal article" date="2020" name="BMC Genomics">
        <title>Intraspecific diversification of the crop wild relative Brassica cretica Lam. using demographic model selection.</title>
        <authorList>
            <person name="Kioukis A."/>
            <person name="Michalopoulou V.A."/>
            <person name="Briers L."/>
            <person name="Pirintsos S."/>
            <person name="Studholme D.J."/>
            <person name="Pavlidis P."/>
            <person name="Sarris P.F."/>
        </authorList>
    </citation>
    <scope>NUCLEOTIDE SEQUENCE [LARGE SCALE GENOMIC DNA]</scope>
    <source>
        <strain evidence="2">cv. PFS-1207/04</strain>
    </source>
</reference>
<protein>
    <submittedName>
        <fullName evidence="1">Uncharacterized protein</fullName>
    </submittedName>
</protein>
<accession>A0ABQ7DAM3</accession>
<organism evidence="1 2">
    <name type="scientific">Brassica cretica</name>
    <name type="common">Mustard</name>
    <dbReference type="NCBI Taxonomy" id="69181"/>
    <lineage>
        <taxon>Eukaryota</taxon>
        <taxon>Viridiplantae</taxon>
        <taxon>Streptophyta</taxon>
        <taxon>Embryophyta</taxon>
        <taxon>Tracheophyta</taxon>
        <taxon>Spermatophyta</taxon>
        <taxon>Magnoliopsida</taxon>
        <taxon>eudicotyledons</taxon>
        <taxon>Gunneridae</taxon>
        <taxon>Pentapetalae</taxon>
        <taxon>rosids</taxon>
        <taxon>malvids</taxon>
        <taxon>Brassicales</taxon>
        <taxon>Brassicaceae</taxon>
        <taxon>Brassiceae</taxon>
        <taxon>Brassica</taxon>
    </lineage>
</organism>
<keyword evidence="2" id="KW-1185">Reference proteome</keyword>
<comment type="caution">
    <text evidence="1">The sequence shown here is derived from an EMBL/GenBank/DDBJ whole genome shotgun (WGS) entry which is preliminary data.</text>
</comment>
<sequence>MSFKDLRRIEFVELKRKVVLLTAGETLTRKTIDKGVRRRCKSFRLHADARCWRKSAPETFRLRESYQMKQREYEDNRWKTQRTYMSFKDLRRIEFVELKRKVVLLTAGETLTRKTIDKGVRRRCKSFRLHADARCWRKSAPETFRLRESYQMKYKRGDVK</sequence>
<name>A0ABQ7DAM3_BRACR</name>
<dbReference type="EMBL" id="QGKV02000759">
    <property type="protein sequence ID" value="KAF3568903.1"/>
    <property type="molecule type" value="Genomic_DNA"/>
</dbReference>
<evidence type="ECO:0000313" key="2">
    <source>
        <dbReference type="Proteomes" id="UP000266723"/>
    </source>
</evidence>